<feature type="region of interest" description="Disordered" evidence="1">
    <location>
        <begin position="557"/>
        <end position="589"/>
    </location>
</feature>
<sequence>MAQGESSTLGVLLWAQRPGHIQNTRRTIFELHAGREDAQLPPDLALDEVSRAKGNDGQFPTSERLIEALGPIGKEYARAKEAANKIDYTFVDPMAVALDPTRGFEEAEKTKGRLELAIMEGKFKYSTKELLVQYLRQVDPLLEYQTRTENPINDNPQLDAALLRVFDKYAVTKLKRSGYDITDFMDWAWILKAKTVEKAAKRLMVLTHTGVQKQGFFRSVPHFIVLFLLRRQNTNARAVRLLLVYVWKWMEQPGKTVNAMALQNLVAKEMANDVIPVRFVIDDPFLMREDMFMVMVIRLLRLARQVWPAACESIVALLCRYLDGCNFHRDASSSADQASDDEARLTFMYNTILRLLSLPSSLHPFRSALFQQRAQFSLLRRMNQFDPPLLVDRKGYRAVVSMQLMHKKTLREREWARMKARSWPPWKEDKLGIDANIGVEHGISRAREALRRAREAGYAADDWDATASILSGWDTDGSPTIQTRAVPVTPQNRPLETSLKRKDNNQSAPLWAARIRATRTLDEAWSCFLSYKDQASVLRPSVYYALFDKLVYDEKRRSSESISHPPNEQTLPGDGKEVLPAPESPKEATYVRVSPPTLDEFLQMMASDGIKLSGRFLVSLLANAHSFQAGVRYLEASDLAPETVSALLNGDVTRDVGALTKVNSIPQSLLAAFIRLLSRFAPTLSNKQNYDRFALIDTGLHLSLDEDKTHPSDVISHNNGSQFQSQSEKTSPQSRLFNPLSRAFQLLLATKPKYRPAWYHVLRALASSGTTTEVVSRFADQDYQDIKTWRLICRLLDEMKELDLPVDLEGFLILCIALEKSIFAAEKLSRTEPYQRHMRHGKVDEDTRKSVDLVLSSALSLIKAIFKDTVVADERQQNIPRSLVNEKSEIDNEVERTDATTEGLDEGTEHDGSLESKAFLPPACLLPKLLQVPGPAELHAFIRVLGLRRDYNGILDLIEWMSLFADDINALADEQRNGNTMMRRCLTAVCVFLERSWMQMRDSGSEPWIAEHGGIVVEADPASVEVISAVHEIILENKYWGGWPSDEEVEEYCSKGKFL</sequence>
<dbReference type="Proteomes" id="UP001166286">
    <property type="component" value="Unassembled WGS sequence"/>
</dbReference>
<comment type="caution">
    <text evidence="2">The sequence shown here is derived from an EMBL/GenBank/DDBJ whole genome shotgun (WGS) entry which is preliminary data.</text>
</comment>
<evidence type="ECO:0000256" key="1">
    <source>
        <dbReference type="SAM" id="MobiDB-lite"/>
    </source>
</evidence>
<evidence type="ECO:0000313" key="2">
    <source>
        <dbReference type="EMBL" id="KAK0517291.1"/>
    </source>
</evidence>
<feature type="compositionally biased region" description="Polar residues" evidence="1">
    <location>
        <begin position="715"/>
        <end position="734"/>
    </location>
</feature>
<gene>
    <name evidence="2" type="ORF">JMJ35_000446</name>
</gene>
<name>A0AA39RAL2_9LECA</name>
<feature type="compositionally biased region" description="Basic and acidic residues" evidence="1">
    <location>
        <begin position="890"/>
        <end position="899"/>
    </location>
</feature>
<accession>A0AA39RAL2</accession>
<organism evidence="2 3">
    <name type="scientific">Cladonia borealis</name>
    <dbReference type="NCBI Taxonomy" id="184061"/>
    <lineage>
        <taxon>Eukaryota</taxon>
        <taxon>Fungi</taxon>
        <taxon>Dikarya</taxon>
        <taxon>Ascomycota</taxon>
        <taxon>Pezizomycotina</taxon>
        <taxon>Lecanoromycetes</taxon>
        <taxon>OSLEUM clade</taxon>
        <taxon>Lecanoromycetidae</taxon>
        <taxon>Lecanorales</taxon>
        <taxon>Lecanorineae</taxon>
        <taxon>Cladoniaceae</taxon>
        <taxon>Cladonia</taxon>
    </lineage>
</organism>
<feature type="region of interest" description="Disordered" evidence="1">
    <location>
        <begin position="890"/>
        <end position="912"/>
    </location>
</feature>
<reference evidence="2" key="1">
    <citation type="submission" date="2023-03" db="EMBL/GenBank/DDBJ databases">
        <title>Complete genome of Cladonia borealis.</title>
        <authorList>
            <person name="Park H."/>
        </authorList>
    </citation>
    <scope>NUCLEOTIDE SEQUENCE</scope>
    <source>
        <strain evidence="2">ANT050790</strain>
    </source>
</reference>
<dbReference type="AlphaFoldDB" id="A0AA39RAL2"/>
<keyword evidence="3" id="KW-1185">Reference proteome</keyword>
<feature type="compositionally biased region" description="Polar residues" evidence="1">
    <location>
        <begin position="560"/>
        <end position="570"/>
    </location>
</feature>
<evidence type="ECO:0000313" key="3">
    <source>
        <dbReference type="Proteomes" id="UP001166286"/>
    </source>
</evidence>
<protein>
    <submittedName>
        <fullName evidence="2">Uncharacterized protein</fullName>
    </submittedName>
</protein>
<feature type="region of interest" description="Disordered" evidence="1">
    <location>
        <begin position="711"/>
        <end position="734"/>
    </location>
</feature>
<dbReference type="EMBL" id="JAFEKC020000001">
    <property type="protein sequence ID" value="KAK0517291.1"/>
    <property type="molecule type" value="Genomic_DNA"/>
</dbReference>
<proteinExistence type="predicted"/>